<name>A0A9Q0D2P7_9POAL</name>
<keyword evidence="4" id="KW-1185">Reference proteome</keyword>
<dbReference type="PANTHER" id="PTHR45642">
    <property type="entry name" value="GDSL ESTERASE/LIPASE EXL3"/>
    <property type="match status" value="1"/>
</dbReference>
<evidence type="ECO:0000313" key="3">
    <source>
        <dbReference type="EMBL" id="KAJ1704736.1"/>
    </source>
</evidence>
<evidence type="ECO:0008006" key="5">
    <source>
        <dbReference type="Google" id="ProtNLM"/>
    </source>
</evidence>
<dbReference type="EMBL" id="JAMQYH010000001">
    <property type="protein sequence ID" value="KAJ1704736.1"/>
    <property type="molecule type" value="Genomic_DNA"/>
</dbReference>
<dbReference type="AlphaFoldDB" id="A0A9Q0D2P7"/>
<dbReference type="InterPro" id="IPR036514">
    <property type="entry name" value="SGNH_hydro_sf"/>
</dbReference>
<accession>A0A9Q0D2P7</accession>
<dbReference type="PANTHER" id="PTHR45642:SF16">
    <property type="entry name" value="GDSL ESTERASE_LIPASE APG"/>
    <property type="match status" value="1"/>
</dbReference>
<organism evidence="3 4">
    <name type="scientific">Rhynchospora breviuscula</name>
    <dbReference type="NCBI Taxonomy" id="2022672"/>
    <lineage>
        <taxon>Eukaryota</taxon>
        <taxon>Viridiplantae</taxon>
        <taxon>Streptophyta</taxon>
        <taxon>Embryophyta</taxon>
        <taxon>Tracheophyta</taxon>
        <taxon>Spermatophyta</taxon>
        <taxon>Magnoliopsida</taxon>
        <taxon>Liliopsida</taxon>
        <taxon>Poales</taxon>
        <taxon>Cyperaceae</taxon>
        <taxon>Cyperoideae</taxon>
        <taxon>Rhynchosporeae</taxon>
        <taxon>Rhynchospora</taxon>
    </lineage>
</organism>
<dbReference type="InterPro" id="IPR050592">
    <property type="entry name" value="GDSL_lipolytic_enzyme"/>
</dbReference>
<feature type="signal peptide" evidence="2">
    <location>
        <begin position="1"/>
        <end position="23"/>
    </location>
</feature>
<evidence type="ECO:0000313" key="4">
    <source>
        <dbReference type="Proteomes" id="UP001151287"/>
    </source>
</evidence>
<dbReference type="OrthoDB" id="616106at2759"/>
<gene>
    <name evidence="3" type="ORF">LUZ63_004515</name>
</gene>
<evidence type="ECO:0000256" key="1">
    <source>
        <dbReference type="ARBA" id="ARBA00008668"/>
    </source>
</evidence>
<dbReference type="Proteomes" id="UP001151287">
    <property type="component" value="Unassembled WGS sequence"/>
</dbReference>
<dbReference type="InterPro" id="IPR001087">
    <property type="entry name" value="GDSL"/>
</dbReference>
<proteinExistence type="inferred from homology"/>
<dbReference type="CDD" id="cd01837">
    <property type="entry name" value="SGNH_plant_lipase_like"/>
    <property type="match status" value="1"/>
</dbReference>
<comment type="caution">
    <text evidence="3">The sequence shown here is derived from an EMBL/GenBank/DDBJ whole genome shotgun (WGS) entry which is preliminary data.</text>
</comment>
<feature type="chain" id="PRO_5040204147" description="GDSL esterase/lipase" evidence="2">
    <location>
        <begin position="24"/>
        <end position="355"/>
    </location>
</feature>
<evidence type="ECO:0000256" key="2">
    <source>
        <dbReference type="SAM" id="SignalP"/>
    </source>
</evidence>
<dbReference type="GO" id="GO:0048046">
    <property type="term" value="C:apoplast"/>
    <property type="evidence" value="ECO:0007669"/>
    <property type="project" value="TreeGrafter"/>
</dbReference>
<protein>
    <recommendedName>
        <fullName evidence="5">GDSL esterase/lipase</fullName>
    </recommendedName>
</protein>
<dbReference type="FunFam" id="3.40.50.1110:FF:000003">
    <property type="entry name" value="GDSL esterase/lipase APG"/>
    <property type="match status" value="1"/>
</dbReference>
<reference evidence="3" key="1">
    <citation type="journal article" date="2022" name="Cell">
        <title>Repeat-based holocentromeres influence genome architecture and karyotype evolution.</title>
        <authorList>
            <person name="Hofstatter P.G."/>
            <person name="Thangavel G."/>
            <person name="Lux T."/>
            <person name="Neumann P."/>
            <person name="Vondrak T."/>
            <person name="Novak P."/>
            <person name="Zhang M."/>
            <person name="Costa L."/>
            <person name="Castellani M."/>
            <person name="Scott A."/>
            <person name="Toegelov H."/>
            <person name="Fuchs J."/>
            <person name="Mata-Sucre Y."/>
            <person name="Dias Y."/>
            <person name="Vanzela A.L.L."/>
            <person name="Huettel B."/>
            <person name="Almeida C.C.S."/>
            <person name="Simkova H."/>
            <person name="Souza G."/>
            <person name="Pedrosa-Harand A."/>
            <person name="Macas J."/>
            <person name="Mayer K.F.X."/>
            <person name="Houben A."/>
            <person name="Marques A."/>
        </authorList>
    </citation>
    <scope>NUCLEOTIDE SEQUENCE</scope>
    <source>
        <strain evidence="3">RhyBre1mFocal</strain>
    </source>
</reference>
<comment type="similarity">
    <text evidence="1">Belongs to the 'GDSL' lipolytic enzyme family.</text>
</comment>
<dbReference type="GO" id="GO:0016788">
    <property type="term" value="F:hydrolase activity, acting on ester bonds"/>
    <property type="evidence" value="ECO:0007669"/>
    <property type="project" value="InterPro"/>
</dbReference>
<sequence>MEGNKKFFVALAIFLGMMNSGSAQSSTTLVPAVFTFGDSTMDVGNNNFLDSDFKANFPPYGRDFMNHTPTGRFCNGKLPTDFAVETLGFTTYPLPYLSPQATGKNLLIGAGFASAGSGYSDQTTKLYHAISLSQQLKYFKEYQSELVLLVGRRKAYSIIKGALYVLGTGTGDFVQNYYINRKLRKLYSVNAFSDLLARELSKFIKGLHSLGARRIGITSLSPLGCLPANIRAFGHGRKTCVTRLNEDAKTFNRKLNQTVLALARELAKLKIAVVDIYQPIYDLATAPSKQGFVEAKRGCCKTGSSVKTSVLCIPKSISACSNSTSYVFWDSVHPSEAANKFIAESLAIGGIYLVS</sequence>
<dbReference type="Pfam" id="PF00657">
    <property type="entry name" value="Lipase_GDSL"/>
    <property type="match status" value="1"/>
</dbReference>
<dbReference type="Gene3D" id="3.40.50.1110">
    <property type="entry name" value="SGNH hydrolase"/>
    <property type="match status" value="1"/>
</dbReference>
<dbReference type="InterPro" id="IPR035669">
    <property type="entry name" value="SGNH_plant_lipase-like"/>
</dbReference>
<dbReference type="SUPFAM" id="SSF52266">
    <property type="entry name" value="SGNH hydrolase"/>
    <property type="match status" value="1"/>
</dbReference>
<keyword evidence="2" id="KW-0732">Signal</keyword>